<evidence type="ECO:0000256" key="3">
    <source>
        <dbReference type="ARBA" id="ARBA00022980"/>
    </source>
</evidence>
<dbReference type="OrthoDB" id="3980895at2759"/>
<dbReference type="Proteomes" id="UP000094801">
    <property type="component" value="Unassembled WGS sequence"/>
</dbReference>
<evidence type="ECO:0000256" key="5">
    <source>
        <dbReference type="ARBA" id="ARBA00023274"/>
    </source>
</evidence>
<gene>
    <name evidence="7" type="ORF">CANARDRAFT_199750</name>
</gene>
<dbReference type="GO" id="GO:1990904">
    <property type="term" value="C:ribonucleoprotein complex"/>
    <property type="evidence" value="ECO:0007669"/>
    <property type="project" value="UniProtKB-KW"/>
</dbReference>
<comment type="subcellular location">
    <subcellularLocation>
        <location evidence="1">Mitochondrion</location>
    </subcellularLocation>
</comment>
<keyword evidence="3" id="KW-0689">Ribosomal protein</keyword>
<sequence length="246" mass="28902">MISRTTASSSSRLITSYRSFSSTSSQLSILDYFKFYKKSNPSTELEPKPKPTSEIIQELETKSKPIEFKRRIEIIGQRNPRHTDKEIIRKNLNNFKIHSWIPHNSKYSKKNTTETTYEKEIETLLNSILSNFEIPSHDFKLNNLEQRFKLLKNVQISFGLQIPDLKITQLTTPLEIQKYLIDELNPLKPIYNEHEPNAIRLNNDEFKGSNVSIGEWVFEKQKAQVFRKLIKKSKRLEKESLKEITN</sequence>
<evidence type="ECO:0000256" key="1">
    <source>
        <dbReference type="ARBA" id="ARBA00004173"/>
    </source>
</evidence>
<evidence type="ECO:0000313" key="7">
    <source>
        <dbReference type="EMBL" id="ODV85053.1"/>
    </source>
</evidence>
<reference evidence="8" key="1">
    <citation type="submission" date="2016-04" db="EMBL/GenBank/DDBJ databases">
        <title>Comparative genomics of biotechnologically important yeasts.</title>
        <authorList>
            <consortium name="DOE Joint Genome Institute"/>
            <person name="Riley R."/>
            <person name="Haridas S."/>
            <person name="Wolfe K.H."/>
            <person name="Lopes M.R."/>
            <person name="Hittinger C.T."/>
            <person name="Goker M."/>
            <person name="Salamov A."/>
            <person name="Wisecaver J."/>
            <person name="Long T.M."/>
            <person name="Aerts A.L."/>
            <person name="Barry K."/>
            <person name="Choi C."/>
            <person name="Clum A."/>
            <person name="Coughlan A.Y."/>
            <person name="Deshpande S."/>
            <person name="Douglass A.P."/>
            <person name="Hanson S.J."/>
            <person name="Klenk H.-P."/>
            <person name="Labutti K."/>
            <person name="Lapidus A."/>
            <person name="Lindquist E."/>
            <person name="Lipzen A."/>
            <person name="Meier-Kolthoff J.P."/>
            <person name="Ohm R.A."/>
            <person name="Otillar R.P."/>
            <person name="Pangilinan J."/>
            <person name="Peng Y."/>
            <person name="Rokas A."/>
            <person name="Rosa C.A."/>
            <person name="Scheuner C."/>
            <person name="Sibirny A.A."/>
            <person name="Slot J.C."/>
            <person name="Stielow J.B."/>
            <person name="Sun H."/>
            <person name="Kurtzman C.P."/>
            <person name="Blackwell M."/>
            <person name="Grigoriev I.V."/>
            <person name="Jeffries T.W."/>
        </authorList>
    </citation>
    <scope>NUCLEOTIDE SEQUENCE [LARGE SCALE GENOMIC DNA]</scope>
    <source>
        <strain evidence="8">NRRL YB-2248</strain>
    </source>
</reference>
<dbReference type="AlphaFoldDB" id="A0A1E4SZX3"/>
<dbReference type="GO" id="GO:0005840">
    <property type="term" value="C:ribosome"/>
    <property type="evidence" value="ECO:0007669"/>
    <property type="project" value="UniProtKB-KW"/>
</dbReference>
<dbReference type="GO" id="GO:0005739">
    <property type="term" value="C:mitochondrion"/>
    <property type="evidence" value="ECO:0007669"/>
    <property type="project" value="UniProtKB-SubCell"/>
</dbReference>
<comment type="similarity">
    <text evidence="2">Belongs to the mitochondrion-specific ribosomal protein mL50 family.</text>
</comment>
<protein>
    <recommendedName>
        <fullName evidence="6">Large ribosomal subunit protein mL50</fullName>
    </recommendedName>
</protein>
<keyword evidence="8" id="KW-1185">Reference proteome</keyword>
<organism evidence="7 8">
    <name type="scientific">[Candida] arabinofermentans NRRL YB-2248</name>
    <dbReference type="NCBI Taxonomy" id="983967"/>
    <lineage>
        <taxon>Eukaryota</taxon>
        <taxon>Fungi</taxon>
        <taxon>Dikarya</taxon>
        <taxon>Ascomycota</taxon>
        <taxon>Saccharomycotina</taxon>
        <taxon>Pichiomycetes</taxon>
        <taxon>Pichiales</taxon>
        <taxon>Pichiaceae</taxon>
        <taxon>Ogataea</taxon>
        <taxon>Ogataea/Candida clade</taxon>
    </lineage>
</organism>
<evidence type="ECO:0000313" key="8">
    <source>
        <dbReference type="Proteomes" id="UP000094801"/>
    </source>
</evidence>
<dbReference type="InterPro" id="IPR036736">
    <property type="entry name" value="ACP-like_sf"/>
</dbReference>
<proteinExistence type="inferred from homology"/>
<dbReference type="Gene3D" id="1.10.1200.10">
    <property type="entry name" value="ACP-like"/>
    <property type="match status" value="1"/>
</dbReference>
<dbReference type="InterPro" id="IPR018305">
    <property type="entry name" value="Ribosomal_m50"/>
</dbReference>
<dbReference type="Pfam" id="PF10501">
    <property type="entry name" value="Ribosomal_L50"/>
    <property type="match status" value="1"/>
</dbReference>
<evidence type="ECO:0000256" key="2">
    <source>
        <dbReference type="ARBA" id="ARBA00008860"/>
    </source>
</evidence>
<keyword evidence="5" id="KW-0687">Ribonucleoprotein</keyword>
<keyword evidence="4" id="KW-0496">Mitochondrion</keyword>
<dbReference type="EMBL" id="KV453854">
    <property type="protein sequence ID" value="ODV85053.1"/>
    <property type="molecule type" value="Genomic_DNA"/>
</dbReference>
<evidence type="ECO:0000256" key="6">
    <source>
        <dbReference type="ARBA" id="ARBA00035183"/>
    </source>
</evidence>
<accession>A0A1E4SZX3</accession>
<evidence type="ECO:0000256" key="4">
    <source>
        <dbReference type="ARBA" id="ARBA00023128"/>
    </source>
</evidence>
<name>A0A1E4SZX3_9ASCO</name>